<dbReference type="AlphaFoldDB" id="A0A2I2KUI8"/>
<dbReference type="EMBL" id="FZMO01000246">
    <property type="protein sequence ID" value="SNQ49337.1"/>
    <property type="molecule type" value="Genomic_DNA"/>
</dbReference>
<dbReference type="InterPro" id="IPR011990">
    <property type="entry name" value="TPR-like_helical_dom_sf"/>
</dbReference>
<dbReference type="RefSeq" id="WP_101832846.1">
    <property type="nucleotide sequence ID" value="NZ_FZMO01000246.1"/>
</dbReference>
<accession>A0A2I2KUI8</accession>
<protein>
    <recommendedName>
        <fullName evidence="3">Transcriptional regulator</fullName>
    </recommendedName>
</protein>
<evidence type="ECO:0000313" key="1">
    <source>
        <dbReference type="EMBL" id="SNQ49337.1"/>
    </source>
</evidence>
<gene>
    <name evidence="1" type="ORF">FRACA_320036</name>
</gene>
<keyword evidence="2" id="KW-1185">Reference proteome</keyword>
<organism evidence="1 2">
    <name type="scientific">Frankia canadensis</name>
    <dbReference type="NCBI Taxonomy" id="1836972"/>
    <lineage>
        <taxon>Bacteria</taxon>
        <taxon>Bacillati</taxon>
        <taxon>Actinomycetota</taxon>
        <taxon>Actinomycetes</taxon>
        <taxon>Frankiales</taxon>
        <taxon>Frankiaceae</taxon>
        <taxon>Frankia</taxon>
    </lineage>
</organism>
<dbReference type="Proteomes" id="UP000234331">
    <property type="component" value="Unassembled WGS sequence"/>
</dbReference>
<evidence type="ECO:0000313" key="2">
    <source>
        <dbReference type="Proteomes" id="UP000234331"/>
    </source>
</evidence>
<evidence type="ECO:0008006" key="3">
    <source>
        <dbReference type="Google" id="ProtNLM"/>
    </source>
</evidence>
<dbReference type="OrthoDB" id="3216026at2"/>
<dbReference type="Gene3D" id="1.25.40.10">
    <property type="entry name" value="Tetratricopeptide repeat domain"/>
    <property type="match status" value="1"/>
</dbReference>
<reference evidence="1 2" key="1">
    <citation type="submission" date="2017-06" db="EMBL/GenBank/DDBJ databases">
        <authorList>
            <person name="Kim H.J."/>
            <person name="Triplett B.A."/>
        </authorList>
    </citation>
    <scope>NUCLEOTIDE SEQUENCE [LARGE SCALE GENOMIC DNA]</scope>
    <source>
        <strain evidence="1">FRACA_ARgP5</strain>
    </source>
</reference>
<proteinExistence type="predicted"/>
<sequence>MPASAPRTRTREAEEIRSAVLRAKHPGWKPERLVAFRQSLGWSRATLARRIRRIDPSNVPFTPPMAGELQVMRHERGWSYPGEDWQAAYSHVTGATRVELGFCARLSRGEPSVTAGGLPPGAPVADDGLAQLWTSQSLTTAWQEVMTTVDSSMERRQFIALSGVALTAAAHEWLVADPARLASALAGRRVDAGVVADLTAATDTLRRLDDKLGGQAVFGMVTEQLRVVVGLLRNTSYSQADGQALHGIAAELARLAGWTTYDAGRHGEAQRFYLVGLRAAHEADTPGVAANILRCMAHQARSNGDPGTAIELLRSARAGSRGRLTSTEQAVLAAGLASAYGVAGDRDSALTASDAAYAAIEQSQPDEEPPYLYWAGPYTIAHSVGAALMSTGDPTGAIPHFQTAIDRIGTDLPRDRLGFVLNLAMAHTRADDPDTAIGITREAITTTTVPSSIMADRISEVCQAITATGHPGASELAEHARETV</sequence>
<name>A0A2I2KUI8_9ACTN</name>
<dbReference type="SUPFAM" id="SSF48452">
    <property type="entry name" value="TPR-like"/>
    <property type="match status" value="1"/>
</dbReference>